<feature type="domain" description="Domain of unknown function" evidence="1">
    <location>
        <begin position="10"/>
        <end position="166"/>
    </location>
</feature>
<gene>
    <name evidence="2" type="ordered locus">HVO_D0001</name>
</gene>
<evidence type="ECO:0000313" key="2">
    <source>
        <dbReference type="EMBL" id="QJT73744.1"/>
    </source>
</evidence>
<dbReference type="InterPro" id="IPR058415">
    <property type="entry name" value="DUF8102"/>
</dbReference>
<evidence type="ECO:0000259" key="1">
    <source>
        <dbReference type="Pfam" id="PF26404"/>
    </source>
</evidence>
<organism evidence="2 3">
    <name type="scientific">Haloferax volcanii (strain ATCC 29605 / DSM 3757 / JCM 8879 / NBRC 14742 / NCIMB 2012 / VKM B-1768 / DS2)</name>
    <name type="common">Halobacterium volcanii</name>
    <dbReference type="NCBI Taxonomy" id="309800"/>
    <lineage>
        <taxon>Archaea</taxon>
        <taxon>Methanobacteriati</taxon>
        <taxon>Methanobacteriota</taxon>
        <taxon>Stenosarchaea group</taxon>
        <taxon>Halobacteria</taxon>
        <taxon>Halobacteriales</taxon>
        <taxon>Haloferacaceae</taxon>
        <taxon>Haloferax</taxon>
    </lineage>
</organism>
<geneLocation type="plasmid" evidence="2 3">
    <name>pHV2</name>
</geneLocation>
<accession>A0A6M5CKI3</accession>
<keyword evidence="3" id="KW-1185">Reference proteome</keyword>
<keyword evidence="2" id="KW-0614">Plasmid</keyword>
<sequence length="201" mass="22848">MSLDERARGILSPADRRYLQKPKEYSKQAGYERRRAIVERLHEALHDMPLLVSELDEDLRTEAFEDGDLDGKEHTLNVLSWSFALLYLGITDTVEPSDLAKDAFEGIAASGVRQAYLQRGYSVEEVEVEVNVKRGEPLDELREREPDELSYPEVNQLLESGELSHLTGEEQMARIKEAWESGNTDKVGAFPNLELRDNADE</sequence>
<evidence type="ECO:0000313" key="3">
    <source>
        <dbReference type="Proteomes" id="UP000008243"/>
    </source>
</evidence>
<dbReference type="RefSeq" id="WP_006655017.1">
    <property type="nucleotide sequence ID" value="NC_013965.1"/>
</dbReference>
<dbReference type="AlphaFoldDB" id="A0A6M5CKI3"/>
<dbReference type="GeneID" id="25143369"/>
<reference evidence="2 3" key="1">
    <citation type="journal article" date="2010" name="PLoS ONE">
        <title>The complete genome sequence of Haloferax volcanii DS2, a model archaeon.</title>
        <authorList>
            <person name="Hartman A.L."/>
            <person name="Norais C."/>
            <person name="Badger J.H."/>
            <person name="Delmas S."/>
            <person name="Haldenby S."/>
            <person name="Madupu R."/>
            <person name="Robinson J."/>
            <person name="Khouri H."/>
            <person name="Ren Q."/>
            <person name="Lowe T.M."/>
            <person name="Maupin-Furlow J."/>
            <person name="Pohlschroder M."/>
            <person name="Daniels C."/>
            <person name="Pfeiffer F."/>
            <person name="Allers T."/>
            <person name="Eisen J.A."/>
        </authorList>
    </citation>
    <scope>NUCLEOTIDE SEQUENCE [LARGE SCALE GENOMIC DNA]</scope>
    <source>
        <strain evidence="3">ATCC 29605 / DSM 3757 / JCM 8879 / NBRC 14742 / NCIMB 2012 / VKM B-1768 / DS2</strain>
        <plasmid evidence="3">pHV2</plasmid>
    </source>
</reference>
<dbReference type="Pfam" id="PF26404">
    <property type="entry name" value="DUF8102"/>
    <property type="match status" value="1"/>
</dbReference>
<dbReference type="Proteomes" id="UP000008243">
    <property type="component" value="Plasmid pHV2"/>
</dbReference>
<name>A0A6M5CKI3_HALVD</name>
<proteinExistence type="predicted"/>
<dbReference type="EMBL" id="CP001954">
    <property type="protein sequence ID" value="QJT73744.1"/>
    <property type="molecule type" value="Genomic_DNA"/>
</dbReference>
<protein>
    <recommendedName>
        <fullName evidence="1">Domain of unknown function domain-containing protein</fullName>
    </recommendedName>
</protein>